<evidence type="ECO:0000256" key="6">
    <source>
        <dbReference type="ARBA" id="ARBA00059763"/>
    </source>
</evidence>
<accession>A0A8I6RRI2</accession>
<sequence length="407" mass="47144">MSSYKERLKLFEDVIGCEEIDLRRLKLLCFNGIPDEQTNRAICWKLMLNYLPPLRKSWSETLARKRELYRQFVDEMIVNPGESSDTEGDRVDVTYSDHPLNLNPDSQWGTFFKDNEVLLQIDKDVRRLCPDISFFQQPTQFPCKAVVHSGGAKRLHRRVQHSILKSANVERKGLGMTRQIALTVRKASEDYAPLAEGSEAHWEVVERILFLYAKLNPGQGYVQGMNEIIGPIYHVFACDPDISWREHAEADCFFVFTNLMGEIRDFFIKTLDEAESGINGLMHALEKELRSNDHQVYMQLQKQDLKPQYYSFRWLTLLLSQEFPLPDVLRIWDSLFADSNRFSFLIHVCCAMIVHLREVLLDGDFPNNVKLLQNFPPIDVRVLITKAAELASRKHKNTFVRSGVSTL</sequence>
<dbReference type="GO" id="GO:0005096">
    <property type="term" value="F:GTPase activator activity"/>
    <property type="evidence" value="ECO:0007669"/>
    <property type="project" value="UniProtKB-KW"/>
</dbReference>
<dbReference type="PANTHER" id="PTHR22957:SF27">
    <property type="entry name" value="TBC1 DOMAIN FAMILY MEMBER 13"/>
    <property type="match status" value="1"/>
</dbReference>
<reference evidence="10" key="1">
    <citation type="submission" date="2022-01" db="UniProtKB">
        <authorList>
            <consortium name="EnsemblMetazoa"/>
        </authorList>
    </citation>
    <scope>IDENTIFICATION</scope>
</reference>
<dbReference type="InterPro" id="IPR000195">
    <property type="entry name" value="Rab-GAP-TBC_dom"/>
</dbReference>
<dbReference type="FunFam" id="1.10.472.80:FF:000009">
    <property type="entry name" value="TBC1 domain family member 13"/>
    <property type="match status" value="1"/>
</dbReference>
<comment type="function">
    <text evidence="6">Acts as a GTPase-activating protein for RAB35. Together with RAB35 may be involved in regulation of insulin-induced glucose transporter SLC2A4/GLUT4 translocation to the plasma membrane in adipocytes.</text>
</comment>
<dbReference type="SUPFAM" id="SSF47923">
    <property type="entry name" value="Ypt/Rab-GAP domain of gyp1p"/>
    <property type="match status" value="2"/>
</dbReference>
<evidence type="ECO:0000256" key="7">
    <source>
        <dbReference type="ARBA" id="ARBA00064536"/>
    </source>
</evidence>
<dbReference type="Gene3D" id="1.10.472.80">
    <property type="entry name" value="Ypt/Rab-GAP domain of gyp1p, domain 3"/>
    <property type="match status" value="1"/>
</dbReference>
<dbReference type="KEGG" id="clec:106665925"/>
<evidence type="ECO:0000256" key="8">
    <source>
        <dbReference type="ARBA" id="ARBA00067477"/>
    </source>
</evidence>
<comment type="subunit">
    <text evidence="7">Interacts with RAB1A and RAB10; in a GTP-dependent manner.</text>
</comment>
<evidence type="ECO:0000256" key="2">
    <source>
        <dbReference type="ARBA" id="ARBA00004496"/>
    </source>
</evidence>
<dbReference type="Gene3D" id="1.10.8.270">
    <property type="entry name" value="putative rabgap domain of human tbc1 domain family member 14 like domains"/>
    <property type="match status" value="1"/>
</dbReference>
<keyword evidence="4" id="KW-0963">Cytoplasm</keyword>
<dbReference type="GO" id="GO:0006886">
    <property type="term" value="P:intracellular protein transport"/>
    <property type="evidence" value="ECO:0007669"/>
    <property type="project" value="TreeGrafter"/>
</dbReference>
<dbReference type="OrthoDB" id="10263206at2759"/>
<dbReference type="RefSeq" id="XP_014248227.2">
    <property type="nucleotide sequence ID" value="XM_014392741.2"/>
</dbReference>
<dbReference type="Proteomes" id="UP000494040">
    <property type="component" value="Unassembled WGS sequence"/>
</dbReference>
<evidence type="ECO:0000256" key="5">
    <source>
        <dbReference type="ARBA" id="ARBA00023136"/>
    </source>
</evidence>
<dbReference type="PROSITE" id="PS50086">
    <property type="entry name" value="TBC_RABGAP"/>
    <property type="match status" value="1"/>
</dbReference>
<dbReference type="GeneID" id="106665925"/>
<dbReference type="Pfam" id="PF00566">
    <property type="entry name" value="RabGAP-TBC"/>
    <property type="match status" value="1"/>
</dbReference>
<dbReference type="EnsemblMetazoa" id="XM_014392741.2">
    <property type="protein sequence ID" value="XP_014248227.2"/>
    <property type="gene ID" value="LOC106665925"/>
</dbReference>
<evidence type="ECO:0000256" key="4">
    <source>
        <dbReference type="ARBA" id="ARBA00022490"/>
    </source>
</evidence>
<comment type="subcellular location">
    <subcellularLocation>
        <location evidence="2">Cytoplasm</location>
    </subcellularLocation>
    <subcellularLocation>
        <location evidence="1">Membrane</location>
    </subcellularLocation>
</comment>
<evidence type="ECO:0000259" key="9">
    <source>
        <dbReference type="PROSITE" id="PS50086"/>
    </source>
</evidence>
<feature type="domain" description="Rab-GAP TBC" evidence="9">
    <location>
        <begin position="34"/>
        <end position="339"/>
    </location>
</feature>
<evidence type="ECO:0000256" key="1">
    <source>
        <dbReference type="ARBA" id="ARBA00004370"/>
    </source>
</evidence>
<dbReference type="InterPro" id="IPR035969">
    <property type="entry name" value="Rab-GAP_TBC_sf"/>
</dbReference>
<proteinExistence type="predicted"/>
<dbReference type="SMART" id="SM00164">
    <property type="entry name" value="TBC"/>
    <property type="match status" value="1"/>
</dbReference>
<name>A0A8I6RRI2_CIMLE</name>
<keyword evidence="5" id="KW-0472">Membrane</keyword>
<keyword evidence="3" id="KW-0343">GTPase activation</keyword>
<dbReference type="GO" id="GO:0016020">
    <property type="term" value="C:membrane"/>
    <property type="evidence" value="ECO:0007669"/>
    <property type="project" value="UniProtKB-SubCell"/>
</dbReference>
<keyword evidence="11" id="KW-1185">Reference proteome</keyword>
<evidence type="ECO:0000313" key="10">
    <source>
        <dbReference type="EnsemblMetazoa" id="XP_014248227.2"/>
    </source>
</evidence>
<evidence type="ECO:0000313" key="11">
    <source>
        <dbReference type="Proteomes" id="UP000494040"/>
    </source>
</evidence>
<protein>
    <recommendedName>
        <fullName evidence="8">TBC1 domain family member 13</fullName>
    </recommendedName>
</protein>
<evidence type="ECO:0000256" key="3">
    <source>
        <dbReference type="ARBA" id="ARBA00022468"/>
    </source>
</evidence>
<dbReference type="Gene3D" id="1.10.10.750">
    <property type="entry name" value="Ypt/Rab-GAP domain of gyp1p, domain 1"/>
    <property type="match status" value="1"/>
</dbReference>
<dbReference type="PANTHER" id="PTHR22957">
    <property type="entry name" value="TBC1 DOMAIN FAMILY MEMBER GTPASE-ACTIVATING PROTEIN"/>
    <property type="match status" value="1"/>
</dbReference>
<dbReference type="FunFam" id="1.10.8.270:FF:000019">
    <property type="entry name" value="TBC1 domain family member 13"/>
    <property type="match status" value="1"/>
</dbReference>
<dbReference type="OMA" id="TEFPCEE"/>
<dbReference type="GO" id="GO:0005737">
    <property type="term" value="C:cytoplasm"/>
    <property type="evidence" value="ECO:0007669"/>
    <property type="project" value="UniProtKB-SubCell"/>
</dbReference>
<organism evidence="10 11">
    <name type="scientific">Cimex lectularius</name>
    <name type="common">Bed bug</name>
    <name type="synonym">Acanthia lectularia</name>
    <dbReference type="NCBI Taxonomy" id="79782"/>
    <lineage>
        <taxon>Eukaryota</taxon>
        <taxon>Metazoa</taxon>
        <taxon>Ecdysozoa</taxon>
        <taxon>Arthropoda</taxon>
        <taxon>Hexapoda</taxon>
        <taxon>Insecta</taxon>
        <taxon>Pterygota</taxon>
        <taxon>Neoptera</taxon>
        <taxon>Paraneoptera</taxon>
        <taxon>Hemiptera</taxon>
        <taxon>Heteroptera</taxon>
        <taxon>Panheteroptera</taxon>
        <taxon>Cimicomorpha</taxon>
        <taxon>Cimicidae</taxon>
        <taxon>Cimex</taxon>
    </lineage>
</organism>
<dbReference type="AlphaFoldDB" id="A0A8I6RRI2"/>